<keyword evidence="1" id="KW-0812">Transmembrane</keyword>
<dbReference type="GO" id="GO:0016020">
    <property type="term" value="C:membrane"/>
    <property type="evidence" value="ECO:0007669"/>
    <property type="project" value="InterPro"/>
</dbReference>
<evidence type="ECO:0000256" key="1">
    <source>
        <dbReference type="SAM" id="Phobius"/>
    </source>
</evidence>
<reference evidence="3 4" key="1">
    <citation type="submission" date="2016-10" db="EMBL/GenBank/DDBJ databases">
        <authorList>
            <person name="de Groot N.N."/>
        </authorList>
    </citation>
    <scope>NUCLEOTIDE SEQUENCE [LARGE SCALE GENOMIC DNA]</scope>
    <source>
        <strain evidence="3 4">DSM 19547</strain>
    </source>
</reference>
<proteinExistence type="predicted"/>
<protein>
    <submittedName>
        <fullName evidence="3">Type IV leader peptidase family protein</fullName>
    </submittedName>
</protein>
<feature type="transmembrane region" description="Helical" evidence="1">
    <location>
        <begin position="116"/>
        <end position="138"/>
    </location>
</feature>
<dbReference type="GO" id="GO:0004190">
    <property type="term" value="F:aspartic-type endopeptidase activity"/>
    <property type="evidence" value="ECO:0007669"/>
    <property type="project" value="InterPro"/>
</dbReference>
<feature type="transmembrane region" description="Helical" evidence="1">
    <location>
        <begin position="6"/>
        <end position="29"/>
    </location>
</feature>
<keyword evidence="4" id="KW-1185">Reference proteome</keyword>
<name>A0A1I5TTL1_9RHOB</name>
<feature type="transmembrane region" description="Helical" evidence="1">
    <location>
        <begin position="41"/>
        <end position="58"/>
    </location>
</feature>
<dbReference type="Proteomes" id="UP000199356">
    <property type="component" value="Unassembled WGS sequence"/>
</dbReference>
<gene>
    <name evidence="3" type="ORF">SAMN04488047_11518</name>
</gene>
<feature type="domain" description="Prepilin type IV endopeptidase peptidase" evidence="2">
    <location>
        <begin position="19"/>
        <end position="126"/>
    </location>
</feature>
<keyword evidence="1" id="KW-0472">Membrane</keyword>
<dbReference type="InterPro" id="IPR000045">
    <property type="entry name" value="Prepilin_IV_endopep_pep"/>
</dbReference>
<evidence type="ECO:0000313" key="4">
    <source>
        <dbReference type="Proteomes" id="UP000199356"/>
    </source>
</evidence>
<keyword evidence="1" id="KW-1133">Transmembrane helix</keyword>
<dbReference type="STRING" id="441119.SAMN04488047_11518"/>
<organism evidence="3 4">
    <name type="scientific">Tranquillimonas alkanivorans</name>
    <dbReference type="NCBI Taxonomy" id="441119"/>
    <lineage>
        <taxon>Bacteria</taxon>
        <taxon>Pseudomonadati</taxon>
        <taxon>Pseudomonadota</taxon>
        <taxon>Alphaproteobacteria</taxon>
        <taxon>Rhodobacterales</taxon>
        <taxon>Roseobacteraceae</taxon>
        <taxon>Tranquillimonas</taxon>
    </lineage>
</organism>
<sequence length="173" mass="18147">MPLFGWETVLISEILLVLVSLAVSLTVAYEDIRHCEIDARTVIGLSCLLVLLGVGFGLPQASAIEQMAGAAVGVALGAFGRLYSRWRFGAAAFGGADVALMIGFGAALGWMAVAPWILAACVLAAASYALPAGWPLAARRMEVDGEVLRVLPFCPALLAAGWTTWFLLRVGVV</sequence>
<feature type="transmembrane region" description="Helical" evidence="1">
    <location>
        <begin position="64"/>
        <end position="83"/>
    </location>
</feature>
<dbReference type="Gene3D" id="1.20.120.1220">
    <property type="match status" value="1"/>
</dbReference>
<dbReference type="Pfam" id="PF01478">
    <property type="entry name" value="Peptidase_A24"/>
    <property type="match status" value="1"/>
</dbReference>
<evidence type="ECO:0000313" key="3">
    <source>
        <dbReference type="EMBL" id="SFP86318.1"/>
    </source>
</evidence>
<dbReference type="EMBL" id="FOXA01000015">
    <property type="protein sequence ID" value="SFP86318.1"/>
    <property type="molecule type" value="Genomic_DNA"/>
</dbReference>
<evidence type="ECO:0000259" key="2">
    <source>
        <dbReference type="Pfam" id="PF01478"/>
    </source>
</evidence>
<dbReference type="AlphaFoldDB" id="A0A1I5TTL1"/>
<feature type="transmembrane region" description="Helical" evidence="1">
    <location>
        <begin position="90"/>
        <end position="110"/>
    </location>
</feature>
<feature type="transmembrane region" description="Helical" evidence="1">
    <location>
        <begin position="150"/>
        <end position="168"/>
    </location>
</feature>
<accession>A0A1I5TTL1</accession>